<organism evidence="1 2">
    <name type="scientific">Paenibacillus aceti</name>
    <dbReference type="NCBI Taxonomy" id="1820010"/>
    <lineage>
        <taxon>Bacteria</taxon>
        <taxon>Bacillati</taxon>
        <taxon>Bacillota</taxon>
        <taxon>Bacilli</taxon>
        <taxon>Bacillales</taxon>
        <taxon>Paenibacillaceae</taxon>
        <taxon>Paenibacillus</taxon>
    </lineage>
</organism>
<dbReference type="EMBL" id="BMIW01000011">
    <property type="protein sequence ID" value="GGF98224.1"/>
    <property type="molecule type" value="Genomic_DNA"/>
</dbReference>
<dbReference type="Proteomes" id="UP000608420">
    <property type="component" value="Unassembled WGS sequence"/>
</dbReference>
<proteinExistence type="predicted"/>
<gene>
    <name evidence="1" type="ORF">GCM10010913_20010</name>
</gene>
<name>A0ABQ1VUM1_9BACL</name>
<keyword evidence="2" id="KW-1185">Reference proteome</keyword>
<evidence type="ECO:0008006" key="3">
    <source>
        <dbReference type="Google" id="ProtNLM"/>
    </source>
</evidence>
<protein>
    <recommendedName>
        <fullName evidence="3">Secreted protein</fullName>
    </recommendedName>
</protein>
<sequence length="70" mass="8002">MRARKCEHPHALAGSLGHGHYCPLALILWHLALVTDNDVHYKGNSREKLHFVPLMVKSVRWRSVFAVSML</sequence>
<evidence type="ECO:0000313" key="2">
    <source>
        <dbReference type="Proteomes" id="UP000608420"/>
    </source>
</evidence>
<reference evidence="2" key="1">
    <citation type="journal article" date="2019" name="Int. J. Syst. Evol. Microbiol.">
        <title>The Global Catalogue of Microorganisms (GCM) 10K type strain sequencing project: providing services to taxonomists for standard genome sequencing and annotation.</title>
        <authorList>
            <consortium name="The Broad Institute Genomics Platform"/>
            <consortium name="The Broad Institute Genome Sequencing Center for Infectious Disease"/>
            <person name="Wu L."/>
            <person name="Ma J."/>
        </authorList>
    </citation>
    <scope>NUCLEOTIDE SEQUENCE [LARGE SCALE GENOMIC DNA]</scope>
    <source>
        <strain evidence="2">CGMCC 1.15420</strain>
    </source>
</reference>
<accession>A0ABQ1VUM1</accession>
<comment type="caution">
    <text evidence="1">The sequence shown here is derived from an EMBL/GenBank/DDBJ whole genome shotgun (WGS) entry which is preliminary data.</text>
</comment>
<evidence type="ECO:0000313" key="1">
    <source>
        <dbReference type="EMBL" id="GGF98224.1"/>
    </source>
</evidence>